<dbReference type="Gene3D" id="3.40.50.10190">
    <property type="entry name" value="BRCT domain"/>
    <property type="match status" value="1"/>
</dbReference>
<sequence>MTEFSEIFRGQYAVFSRMVPQAYLHDYVAMGGLIATTQDELEHVTFCICNDRFDTKFISIWYNGTFRVVSRTFIYDCAAEGRRMCEETYSWAGKLYQFPISPAVHAFHDPVDVDKDFEIVPTWSIHEWMGAILPRKPKRKVHSEPVEEVEVTECPPRRFSGGTGLLTPAPSFDRDARKKRKRTNP</sequence>
<evidence type="ECO:0000256" key="1">
    <source>
        <dbReference type="SAM" id="MobiDB-lite"/>
    </source>
</evidence>
<organism evidence="2 3">
    <name type="scientific">Mycena venus</name>
    <dbReference type="NCBI Taxonomy" id="2733690"/>
    <lineage>
        <taxon>Eukaryota</taxon>
        <taxon>Fungi</taxon>
        <taxon>Dikarya</taxon>
        <taxon>Basidiomycota</taxon>
        <taxon>Agaricomycotina</taxon>
        <taxon>Agaricomycetes</taxon>
        <taxon>Agaricomycetidae</taxon>
        <taxon>Agaricales</taxon>
        <taxon>Marasmiineae</taxon>
        <taxon>Mycenaceae</taxon>
        <taxon>Mycena</taxon>
    </lineage>
</organism>
<dbReference type="InterPro" id="IPR036420">
    <property type="entry name" value="BRCT_dom_sf"/>
</dbReference>
<proteinExistence type="predicted"/>
<evidence type="ECO:0000313" key="2">
    <source>
        <dbReference type="EMBL" id="KAF7346871.1"/>
    </source>
</evidence>
<feature type="region of interest" description="Disordered" evidence="1">
    <location>
        <begin position="152"/>
        <end position="185"/>
    </location>
</feature>
<protein>
    <recommendedName>
        <fullName evidence="4">BRCT domain-containing protein</fullName>
    </recommendedName>
</protein>
<keyword evidence="3" id="KW-1185">Reference proteome</keyword>
<dbReference type="SUPFAM" id="SSF52113">
    <property type="entry name" value="BRCT domain"/>
    <property type="match status" value="1"/>
</dbReference>
<evidence type="ECO:0000313" key="3">
    <source>
        <dbReference type="Proteomes" id="UP000620124"/>
    </source>
</evidence>
<dbReference type="AlphaFoldDB" id="A0A8H7CSX2"/>
<dbReference type="OrthoDB" id="3010094at2759"/>
<dbReference type="EMBL" id="JACAZI010000012">
    <property type="protein sequence ID" value="KAF7346871.1"/>
    <property type="molecule type" value="Genomic_DNA"/>
</dbReference>
<accession>A0A8H7CSX2</accession>
<dbReference type="Proteomes" id="UP000620124">
    <property type="component" value="Unassembled WGS sequence"/>
</dbReference>
<reference evidence="2" key="1">
    <citation type="submission" date="2020-05" db="EMBL/GenBank/DDBJ databases">
        <title>Mycena genomes resolve the evolution of fungal bioluminescence.</title>
        <authorList>
            <person name="Tsai I.J."/>
        </authorList>
    </citation>
    <scope>NUCLEOTIDE SEQUENCE</scope>
    <source>
        <strain evidence="2">CCC161011</strain>
    </source>
</reference>
<comment type="caution">
    <text evidence="2">The sequence shown here is derived from an EMBL/GenBank/DDBJ whole genome shotgun (WGS) entry which is preliminary data.</text>
</comment>
<gene>
    <name evidence="2" type="ORF">MVEN_01439000</name>
</gene>
<evidence type="ECO:0008006" key="4">
    <source>
        <dbReference type="Google" id="ProtNLM"/>
    </source>
</evidence>
<name>A0A8H7CSX2_9AGAR</name>